<feature type="region of interest" description="Disordered" evidence="4">
    <location>
        <begin position="94"/>
        <end position="150"/>
    </location>
</feature>
<accession>A0AAE0C115</accession>
<dbReference type="SMART" id="SM00466">
    <property type="entry name" value="SRA"/>
    <property type="match status" value="1"/>
</dbReference>
<dbReference type="PANTHER" id="PTHR45660:SF13">
    <property type="entry name" value="HISTONE-LYSINE N-METHYLTRANSFERASE SETMAR"/>
    <property type="match status" value="1"/>
</dbReference>
<comment type="subcellular location">
    <subcellularLocation>
        <location evidence="1">Chromosome</location>
    </subcellularLocation>
    <subcellularLocation>
        <location evidence="3">Nucleus</location>
    </subcellularLocation>
</comment>
<dbReference type="Pfam" id="PF02182">
    <property type="entry name" value="SAD_SRA"/>
    <property type="match status" value="1"/>
</dbReference>
<evidence type="ECO:0000259" key="6">
    <source>
        <dbReference type="PROSITE" id="PS51015"/>
    </source>
</evidence>
<dbReference type="Gene3D" id="2.170.270.10">
    <property type="entry name" value="SET domain"/>
    <property type="match status" value="1"/>
</dbReference>
<protein>
    <submittedName>
        <fullName evidence="7">Uncharacterized protein</fullName>
    </submittedName>
</protein>
<dbReference type="GO" id="GO:0005694">
    <property type="term" value="C:chromosome"/>
    <property type="evidence" value="ECO:0007669"/>
    <property type="project" value="UniProtKB-SubCell"/>
</dbReference>
<evidence type="ECO:0000256" key="1">
    <source>
        <dbReference type="ARBA" id="ARBA00004286"/>
    </source>
</evidence>
<dbReference type="InterPro" id="IPR046341">
    <property type="entry name" value="SET_dom_sf"/>
</dbReference>
<feature type="region of interest" description="Disordered" evidence="4">
    <location>
        <begin position="436"/>
        <end position="475"/>
    </location>
</feature>
<reference evidence="7 8" key="1">
    <citation type="journal article" date="2015" name="Genome Biol. Evol.">
        <title>Comparative Genomics of a Bacterivorous Green Alga Reveals Evolutionary Causalities and Consequences of Phago-Mixotrophic Mode of Nutrition.</title>
        <authorList>
            <person name="Burns J.A."/>
            <person name="Paasch A."/>
            <person name="Narechania A."/>
            <person name="Kim E."/>
        </authorList>
    </citation>
    <scope>NUCLEOTIDE SEQUENCE [LARGE SCALE GENOMIC DNA]</scope>
    <source>
        <strain evidence="7 8">PLY_AMNH</strain>
    </source>
</reference>
<dbReference type="GO" id="GO:0005634">
    <property type="term" value="C:nucleus"/>
    <property type="evidence" value="ECO:0007669"/>
    <property type="project" value="UniProtKB-SubCell"/>
</dbReference>
<dbReference type="PROSITE" id="PS51015">
    <property type="entry name" value="YDG"/>
    <property type="match status" value="1"/>
</dbReference>
<dbReference type="InterPro" id="IPR003105">
    <property type="entry name" value="SRA_YDG"/>
</dbReference>
<dbReference type="SMART" id="SM00317">
    <property type="entry name" value="SET"/>
    <property type="match status" value="1"/>
</dbReference>
<dbReference type="InterPro" id="IPR047365">
    <property type="entry name" value="Tudor_AtPTM-like"/>
</dbReference>
<evidence type="ECO:0000256" key="2">
    <source>
        <dbReference type="ARBA" id="ARBA00023242"/>
    </source>
</evidence>
<dbReference type="PANTHER" id="PTHR45660">
    <property type="entry name" value="HISTONE-LYSINE N-METHYLTRANSFERASE SETMAR"/>
    <property type="match status" value="1"/>
</dbReference>
<feature type="region of interest" description="Disordered" evidence="4">
    <location>
        <begin position="1"/>
        <end position="24"/>
    </location>
</feature>
<feature type="compositionally biased region" description="Polar residues" evidence="4">
    <location>
        <begin position="463"/>
        <end position="473"/>
    </location>
</feature>
<sequence length="1231" mass="133394">MIVKRGIPLMPTTPGEGEGIVGRSVSKEFPPYGHFSGRVASYSPPGSVLDQEIGESYMQPSWHVVYEDGDSEDVSWKELQAILTDPPPILLKENTAKQASAEPTREKVKSLTPGKRKPSVKTPKKSAKQAKLTFSEVPSATDLGTTSKTTSDMIMQEATGDITPRSAAAASRPVAVKRNAVAKVHMETEAPPDKPEADEHAQPARATALPALAQDGGVGLSVWLPMPIEVATRHHTSCRCALCKYSPPGQKKMVSISKGKAKGWYGQSAPHLPGAALGSGGVGGSVAKAIELLAPDKRPRFVEMQSALEAEFTVLVSKAKVAEAKSQMDQARVVSSTSRVKKVKVPEFEWDEEPVWKLPDDLEEYQGDPEDRRGRRTFEQRRKEALVRLEKEQATWRKEQKAKQKRRQLEALQQLTAAAGSAPTQDADEHRAPAIVRDASSDQASVRPAGGTGDGEGAENLQMPESATTQDDPSGSLHAVGAWGREQIGTPEDLLWELEEHTLADVVTNGSQLFGRDWRKKFRKDTRYRGYKTSVPDPGPTGVTEADLPEGGVVKICQGVAKRGKHLTPLPETGAAWEAAAAERKEERERWDAVRQAFAPLEKKRALEQTALGGKAGSSRADLKATTALEDEYAWGFEGKLPPEAKTRQARRARDPHRIASLFMQKLTQDDDEKKSAAKVCPFGQIAGVAVGSEYIAKAQMAHAGLHTVWSTGMVSQKVQLRSRAGGKKEVSAVPAIVMVGGYSDDADGGEEFVYTGAGGNDGLHTKLQCSDQSWDGKDNKALACSCDLGLPVRVIRGQPVSLAESFSKTIFVYDGLYMVDRYWDEVGTSGYRVCKFLFRRLSGQPRLTSSRVHAAASTRDISQRDGVVIDPATGRPFDLSGGLEPTPVTCFDPRRTAEAEKSRPLAVPLPQGRDGRDPDAAALVERLLKGAPEHLLQRSAAFVYTPSPLYALDAKPRDGRPATKPTIAELAQLNQAGCMAGANGLLMPYDANGRIPAERGPTPLVFEAPEGGPQVCQLSQGIQAPLEVFRSGDERKGWGLRCLRKIHQWEFVCEYTGLIEAVHPDAEAQVAAKEMQMENDEYVFDLNLRGGHILGELLTESEEERAEAQAEGRRNGMPVPDREVALRLLHAAGLSEVHALIRFKLDAARAGNASRFVNHEPEKPNLFVQMVATPGAADGVGSDPRSPRIGFFAMNDIPPMTELTFDYGAGYNSKFADGAMAQAPKRGGCA</sequence>
<dbReference type="AlphaFoldDB" id="A0AAE0C115"/>
<feature type="region of interest" description="Disordered" evidence="4">
    <location>
        <begin position="896"/>
        <end position="917"/>
    </location>
</feature>
<evidence type="ECO:0000313" key="7">
    <source>
        <dbReference type="EMBL" id="KAK3246416.1"/>
    </source>
</evidence>
<feature type="compositionally biased region" description="Polar residues" evidence="4">
    <location>
        <begin position="136"/>
        <end position="150"/>
    </location>
</feature>
<keyword evidence="2 3" id="KW-0539">Nucleus</keyword>
<evidence type="ECO:0000259" key="5">
    <source>
        <dbReference type="PROSITE" id="PS50280"/>
    </source>
</evidence>
<dbReference type="Pfam" id="PF21743">
    <property type="entry name" value="PTM_DIR17_Tudor"/>
    <property type="match status" value="1"/>
</dbReference>
<dbReference type="GO" id="GO:0042054">
    <property type="term" value="F:histone methyltransferase activity"/>
    <property type="evidence" value="ECO:0007669"/>
    <property type="project" value="TreeGrafter"/>
</dbReference>
<evidence type="ECO:0000256" key="3">
    <source>
        <dbReference type="PROSITE-ProRule" id="PRU00358"/>
    </source>
</evidence>
<dbReference type="InterPro" id="IPR036987">
    <property type="entry name" value="SRA-YDG_sf"/>
</dbReference>
<dbReference type="InterPro" id="IPR001214">
    <property type="entry name" value="SET_dom"/>
</dbReference>
<evidence type="ECO:0000256" key="4">
    <source>
        <dbReference type="SAM" id="MobiDB-lite"/>
    </source>
</evidence>
<dbReference type="SUPFAM" id="SSF88697">
    <property type="entry name" value="PUA domain-like"/>
    <property type="match status" value="1"/>
</dbReference>
<keyword evidence="8" id="KW-1185">Reference proteome</keyword>
<dbReference type="Pfam" id="PF00856">
    <property type="entry name" value="SET"/>
    <property type="match status" value="1"/>
</dbReference>
<dbReference type="PROSITE" id="PS50280">
    <property type="entry name" value="SET"/>
    <property type="match status" value="1"/>
</dbReference>
<gene>
    <name evidence="7" type="ORF">CYMTET_44047</name>
</gene>
<dbReference type="InterPro" id="IPR051357">
    <property type="entry name" value="H3K9_HMTase_SUVAR3-9"/>
</dbReference>
<dbReference type="Proteomes" id="UP001190700">
    <property type="component" value="Unassembled WGS sequence"/>
</dbReference>
<evidence type="ECO:0000313" key="8">
    <source>
        <dbReference type="Proteomes" id="UP001190700"/>
    </source>
</evidence>
<dbReference type="EMBL" id="LGRX02029831">
    <property type="protein sequence ID" value="KAK3246416.1"/>
    <property type="molecule type" value="Genomic_DNA"/>
</dbReference>
<dbReference type="InterPro" id="IPR015947">
    <property type="entry name" value="PUA-like_sf"/>
</dbReference>
<comment type="caution">
    <text evidence="7">The sequence shown here is derived from an EMBL/GenBank/DDBJ whole genome shotgun (WGS) entry which is preliminary data.</text>
</comment>
<proteinExistence type="predicted"/>
<dbReference type="Gene3D" id="2.30.280.10">
    <property type="entry name" value="SRA-YDG"/>
    <property type="match status" value="1"/>
</dbReference>
<organism evidence="7 8">
    <name type="scientific">Cymbomonas tetramitiformis</name>
    <dbReference type="NCBI Taxonomy" id="36881"/>
    <lineage>
        <taxon>Eukaryota</taxon>
        <taxon>Viridiplantae</taxon>
        <taxon>Chlorophyta</taxon>
        <taxon>Pyramimonadophyceae</taxon>
        <taxon>Pyramimonadales</taxon>
        <taxon>Pyramimonadaceae</taxon>
        <taxon>Cymbomonas</taxon>
    </lineage>
</organism>
<feature type="domain" description="SET" evidence="5">
    <location>
        <begin position="1025"/>
        <end position="1209"/>
    </location>
</feature>
<name>A0AAE0C115_9CHLO</name>
<dbReference type="SUPFAM" id="SSF82199">
    <property type="entry name" value="SET domain"/>
    <property type="match status" value="1"/>
</dbReference>
<feature type="domain" description="YDG" evidence="6">
    <location>
        <begin position="684"/>
        <end position="841"/>
    </location>
</feature>
<feature type="compositionally biased region" description="Basic residues" evidence="4">
    <location>
        <begin position="114"/>
        <end position="128"/>
    </location>
</feature>
<dbReference type="GO" id="GO:0003690">
    <property type="term" value="F:double-stranded DNA binding"/>
    <property type="evidence" value="ECO:0007669"/>
    <property type="project" value="TreeGrafter"/>
</dbReference>